<dbReference type="Proteomes" id="UP000837857">
    <property type="component" value="Chromosome 4"/>
</dbReference>
<evidence type="ECO:0000313" key="1">
    <source>
        <dbReference type="EMBL" id="CAH2067544.1"/>
    </source>
</evidence>
<organism evidence="1 2">
    <name type="scientific">Iphiclides podalirius</name>
    <name type="common">scarce swallowtail</name>
    <dbReference type="NCBI Taxonomy" id="110791"/>
    <lineage>
        <taxon>Eukaryota</taxon>
        <taxon>Metazoa</taxon>
        <taxon>Ecdysozoa</taxon>
        <taxon>Arthropoda</taxon>
        <taxon>Hexapoda</taxon>
        <taxon>Insecta</taxon>
        <taxon>Pterygota</taxon>
        <taxon>Neoptera</taxon>
        <taxon>Endopterygota</taxon>
        <taxon>Lepidoptera</taxon>
        <taxon>Glossata</taxon>
        <taxon>Ditrysia</taxon>
        <taxon>Papilionoidea</taxon>
        <taxon>Papilionidae</taxon>
        <taxon>Papilioninae</taxon>
        <taxon>Iphiclides</taxon>
    </lineage>
</organism>
<reference evidence="1" key="1">
    <citation type="submission" date="2022-03" db="EMBL/GenBank/DDBJ databases">
        <authorList>
            <person name="Martin H S."/>
        </authorList>
    </citation>
    <scope>NUCLEOTIDE SEQUENCE</scope>
</reference>
<feature type="non-terminal residue" evidence="1">
    <location>
        <position position="1"/>
    </location>
</feature>
<keyword evidence="2" id="KW-1185">Reference proteome</keyword>
<gene>
    <name evidence="1" type="ORF">IPOD504_LOCUS13924</name>
</gene>
<evidence type="ECO:0000313" key="2">
    <source>
        <dbReference type="Proteomes" id="UP000837857"/>
    </source>
</evidence>
<accession>A0ABN8IWV5</accession>
<proteinExistence type="predicted"/>
<dbReference type="EMBL" id="OW152816">
    <property type="protein sequence ID" value="CAH2067544.1"/>
    <property type="molecule type" value="Genomic_DNA"/>
</dbReference>
<name>A0ABN8IWV5_9NEOP</name>
<sequence length="72" mass="8560">MISRINIVKLGNLLHKYKTVGCFLRYFQYDYFYQFPIECEACKASRSKNARDLYRIVLSVERPLGCMELTIE</sequence>
<protein>
    <submittedName>
        <fullName evidence="1">Uncharacterized protein</fullName>
    </submittedName>
</protein>